<evidence type="ECO:0000256" key="7">
    <source>
        <dbReference type="ARBA" id="ARBA00022840"/>
    </source>
</evidence>
<keyword evidence="7" id="KW-0067">ATP-binding</keyword>
<dbReference type="CDD" id="cd16917">
    <property type="entry name" value="HATPase_UhpB-NarQ-NarX-like"/>
    <property type="match status" value="1"/>
</dbReference>
<dbReference type="GO" id="GO:0046983">
    <property type="term" value="F:protein dimerization activity"/>
    <property type="evidence" value="ECO:0007669"/>
    <property type="project" value="InterPro"/>
</dbReference>
<feature type="transmembrane region" description="Helical" evidence="10">
    <location>
        <begin position="442"/>
        <end position="465"/>
    </location>
</feature>
<evidence type="ECO:0000256" key="8">
    <source>
        <dbReference type="ARBA" id="ARBA00023012"/>
    </source>
</evidence>
<dbReference type="GO" id="GO:0000155">
    <property type="term" value="F:phosphorelay sensor kinase activity"/>
    <property type="evidence" value="ECO:0007669"/>
    <property type="project" value="InterPro"/>
</dbReference>
<feature type="domain" description="Signal transduction histidine kinase subgroup 3 dimerisation and phosphoacceptor" evidence="11">
    <location>
        <begin position="186"/>
        <end position="249"/>
    </location>
</feature>
<keyword evidence="10" id="KW-0472">Membrane</keyword>
<dbReference type="STRING" id="1678637.AC230_05100"/>
<organism evidence="12 13">
    <name type="scientific">Streptomyces caatingaensis</name>
    <dbReference type="NCBI Taxonomy" id="1678637"/>
    <lineage>
        <taxon>Bacteria</taxon>
        <taxon>Bacillati</taxon>
        <taxon>Actinomycetota</taxon>
        <taxon>Actinomycetes</taxon>
        <taxon>Kitasatosporales</taxon>
        <taxon>Streptomycetaceae</taxon>
        <taxon>Streptomyces</taxon>
    </lineage>
</organism>
<reference evidence="13" key="1">
    <citation type="submission" date="2015-07" db="EMBL/GenBank/DDBJ databases">
        <title>Draft genome sequence of Streptomyces sp. CMAA 1322, a bacterium isolated from Caatinga biome, from dry forest semiarid of Brazil.</title>
        <authorList>
            <person name="Santos S.N."/>
            <person name="Gacesa R."/>
            <person name="Taketani R.G."/>
            <person name="Long P.F."/>
            <person name="Melo I.S."/>
        </authorList>
    </citation>
    <scope>NUCLEOTIDE SEQUENCE [LARGE SCALE GENOMIC DNA]</scope>
    <source>
        <strain evidence="13">CMAA 1322</strain>
    </source>
</reference>
<dbReference type="Gene3D" id="1.20.5.1930">
    <property type="match status" value="1"/>
</dbReference>
<dbReference type="PANTHER" id="PTHR24421:SF10">
    <property type="entry name" value="NITRATE_NITRITE SENSOR PROTEIN NARQ"/>
    <property type="match status" value="1"/>
</dbReference>
<evidence type="ECO:0000313" key="13">
    <source>
        <dbReference type="Proteomes" id="UP000037288"/>
    </source>
</evidence>
<dbReference type="Pfam" id="PF07730">
    <property type="entry name" value="HisKA_3"/>
    <property type="match status" value="1"/>
</dbReference>
<gene>
    <name evidence="12" type="ORF">AC230_05100</name>
</gene>
<evidence type="ECO:0000256" key="4">
    <source>
        <dbReference type="ARBA" id="ARBA00022679"/>
    </source>
</evidence>
<evidence type="ECO:0000256" key="9">
    <source>
        <dbReference type="SAM" id="MobiDB-lite"/>
    </source>
</evidence>
<keyword evidence="10" id="KW-0812">Transmembrane</keyword>
<keyword evidence="8" id="KW-0902">Two-component regulatory system</keyword>
<dbReference type="GO" id="GO:0005524">
    <property type="term" value="F:ATP binding"/>
    <property type="evidence" value="ECO:0007669"/>
    <property type="project" value="UniProtKB-KW"/>
</dbReference>
<keyword evidence="13" id="KW-1185">Reference proteome</keyword>
<feature type="transmembrane region" description="Helical" evidence="10">
    <location>
        <begin position="105"/>
        <end position="125"/>
    </location>
</feature>
<protein>
    <recommendedName>
        <fullName evidence="2">histidine kinase</fullName>
        <ecNumber evidence="2">2.7.13.3</ecNumber>
    </recommendedName>
</protein>
<evidence type="ECO:0000256" key="10">
    <source>
        <dbReference type="SAM" id="Phobius"/>
    </source>
</evidence>
<evidence type="ECO:0000259" key="11">
    <source>
        <dbReference type="Pfam" id="PF07730"/>
    </source>
</evidence>
<comment type="catalytic activity">
    <reaction evidence="1">
        <text>ATP + protein L-histidine = ADP + protein N-phospho-L-histidine.</text>
        <dbReference type="EC" id="2.7.13.3"/>
    </reaction>
</comment>
<dbReference type="InterPro" id="IPR050482">
    <property type="entry name" value="Sensor_HK_TwoCompSys"/>
</dbReference>
<dbReference type="EMBL" id="LFXA01000002">
    <property type="protein sequence ID" value="KNB53945.1"/>
    <property type="molecule type" value="Genomic_DNA"/>
</dbReference>
<comment type="caution">
    <text evidence="12">The sequence shown here is derived from an EMBL/GenBank/DDBJ whole genome shotgun (WGS) entry which is preliminary data.</text>
</comment>
<evidence type="ECO:0000313" key="12">
    <source>
        <dbReference type="EMBL" id="KNB53945.1"/>
    </source>
</evidence>
<accession>A0A0K9XKR6</accession>
<evidence type="ECO:0000256" key="1">
    <source>
        <dbReference type="ARBA" id="ARBA00000085"/>
    </source>
</evidence>
<dbReference type="EC" id="2.7.13.3" evidence="2"/>
<dbReference type="OrthoDB" id="227596at2"/>
<evidence type="ECO:0000256" key="5">
    <source>
        <dbReference type="ARBA" id="ARBA00022741"/>
    </source>
</evidence>
<dbReference type="PATRIC" id="fig|1678637.3.peg.1111"/>
<keyword evidence="4" id="KW-0808">Transferase</keyword>
<evidence type="ECO:0000256" key="2">
    <source>
        <dbReference type="ARBA" id="ARBA00012438"/>
    </source>
</evidence>
<feature type="region of interest" description="Disordered" evidence="9">
    <location>
        <begin position="391"/>
        <end position="424"/>
    </location>
</feature>
<dbReference type="AlphaFoldDB" id="A0A0K9XKR6"/>
<dbReference type="Gene3D" id="3.30.565.10">
    <property type="entry name" value="Histidine kinase-like ATPase, C-terminal domain"/>
    <property type="match status" value="1"/>
</dbReference>
<feature type="transmembrane region" description="Helical" evidence="10">
    <location>
        <begin position="131"/>
        <end position="155"/>
    </location>
</feature>
<keyword evidence="5" id="KW-0547">Nucleotide-binding</keyword>
<evidence type="ECO:0000256" key="6">
    <source>
        <dbReference type="ARBA" id="ARBA00022777"/>
    </source>
</evidence>
<dbReference type="SUPFAM" id="SSF55874">
    <property type="entry name" value="ATPase domain of HSP90 chaperone/DNA topoisomerase II/histidine kinase"/>
    <property type="match status" value="1"/>
</dbReference>
<dbReference type="InterPro" id="IPR036890">
    <property type="entry name" value="HATPase_C_sf"/>
</dbReference>
<proteinExistence type="predicted"/>
<dbReference type="Proteomes" id="UP000037288">
    <property type="component" value="Unassembled WGS sequence"/>
</dbReference>
<name>A0A0K9XKR6_9ACTN</name>
<evidence type="ECO:0000256" key="3">
    <source>
        <dbReference type="ARBA" id="ARBA00022553"/>
    </source>
</evidence>
<feature type="transmembrane region" description="Helical" evidence="10">
    <location>
        <begin position="25"/>
        <end position="45"/>
    </location>
</feature>
<keyword evidence="3" id="KW-0597">Phosphoprotein</keyword>
<feature type="transmembrane region" description="Helical" evidence="10">
    <location>
        <begin position="72"/>
        <end position="93"/>
    </location>
</feature>
<keyword evidence="10" id="KW-1133">Transmembrane helix</keyword>
<keyword evidence="6" id="KW-0418">Kinase</keyword>
<sequence>MGVTRGARDLWARWRDPAQWSRRRVVGEIALAAGLALLTGAGEYLTGQGPVRAVLAGLAVAVLSSARRTLPATVLVAAGALDSATNGGLLLVVAAWSAGRRIKGVLRALTAFTASFVACEAFVLVENRSPVWIAFSVLLFLVMAVVPGITGRYWSQRRALLQTLRERNAQLLRERQMIARQARMRERQRIAQDMHDSLGHQLALIAVQTGALEVSRGLSEQQREAVGVLREASVAAMHELRAVVGVLKDGTVEEARAESGVVAGIDGLVESAAAAGTDVRLVRSGDPRPLGAPADHAAYRVVQEGLTNAFKHAPGARIGVGLYYEADSLVVEVVNGPPPGSTGAAAVSGGQGLTGLRERARLAGGMVHAGPAADGGFRLAGVFPYGAGPGTAPAEAGDDLRQQPPAPGPDEGGRAAGDGQVIDPLDPREEFRHIVSVRRSRGCLVGCGVGLLCLVVLAVVVALGIGKIFDEMRKASMDPGLYRSITVGTSEAEVRGRLPSGDSFLTSGVRGKGPAEPAGSQCLSLLSTDSPDDIDRDRVYRFCFKGGKLIEKREFVVKND</sequence>
<dbReference type="GO" id="GO:0016020">
    <property type="term" value="C:membrane"/>
    <property type="evidence" value="ECO:0007669"/>
    <property type="project" value="InterPro"/>
</dbReference>
<dbReference type="PANTHER" id="PTHR24421">
    <property type="entry name" value="NITRATE/NITRITE SENSOR PROTEIN NARX-RELATED"/>
    <property type="match status" value="1"/>
</dbReference>
<dbReference type="InterPro" id="IPR011712">
    <property type="entry name" value="Sig_transdc_His_kin_sub3_dim/P"/>
</dbReference>